<sequence>MGIAKKFSKKFHSQSNLVERYNREIGRLQRTYCHEQHTKWPNKLDQI</sequence>
<proteinExistence type="predicted"/>
<dbReference type="Gene3D" id="3.30.420.10">
    <property type="entry name" value="Ribonuclease H-like superfamily/Ribonuclease H"/>
    <property type="match status" value="1"/>
</dbReference>
<dbReference type="OrthoDB" id="6776074at2759"/>
<gene>
    <name evidence="1" type="ORF">FWK35_00038277</name>
</gene>
<comment type="caution">
    <text evidence="1">The sequence shown here is derived from an EMBL/GenBank/DDBJ whole genome shotgun (WGS) entry which is preliminary data.</text>
</comment>
<name>A0A6G0YIV7_APHCR</name>
<evidence type="ECO:0000313" key="2">
    <source>
        <dbReference type="Proteomes" id="UP000478052"/>
    </source>
</evidence>
<dbReference type="GO" id="GO:0003676">
    <property type="term" value="F:nucleic acid binding"/>
    <property type="evidence" value="ECO:0007669"/>
    <property type="project" value="InterPro"/>
</dbReference>
<dbReference type="Proteomes" id="UP000478052">
    <property type="component" value="Unassembled WGS sequence"/>
</dbReference>
<dbReference type="InterPro" id="IPR036397">
    <property type="entry name" value="RNaseH_sf"/>
</dbReference>
<reference evidence="1 2" key="1">
    <citation type="submission" date="2019-08" db="EMBL/GenBank/DDBJ databases">
        <title>Whole genome of Aphis craccivora.</title>
        <authorList>
            <person name="Voronova N.V."/>
            <person name="Shulinski R.S."/>
            <person name="Bandarenka Y.V."/>
            <person name="Zhorov D.G."/>
            <person name="Warner D."/>
        </authorList>
    </citation>
    <scope>NUCLEOTIDE SEQUENCE [LARGE SCALE GENOMIC DNA]</scope>
    <source>
        <strain evidence="1">180601</strain>
        <tissue evidence="1">Whole Body</tissue>
    </source>
</reference>
<accession>A0A6G0YIV7</accession>
<evidence type="ECO:0000313" key="1">
    <source>
        <dbReference type="EMBL" id="KAF0756758.1"/>
    </source>
</evidence>
<organism evidence="1 2">
    <name type="scientific">Aphis craccivora</name>
    <name type="common">Cowpea aphid</name>
    <dbReference type="NCBI Taxonomy" id="307492"/>
    <lineage>
        <taxon>Eukaryota</taxon>
        <taxon>Metazoa</taxon>
        <taxon>Ecdysozoa</taxon>
        <taxon>Arthropoda</taxon>
        <taxon>Hexapoda</taxon>
        <taxon>Insecta</taxon>
        <taxon>Pterygota</taxon>
        <taxon>Neoptera</taxon>
        <taxon>Paraneoptera</taxon>
        <taxon>Hemiptera</taxon>
        <taxon>Sternorrhyncha</taxon>
        <taxon>Aphidomorpha</taxon>
        <taxon>Aphidoidea</taxon>
        <taxon>Aphididae</taxon>
        <taxon>Aphidini</taxon>
        <taxon>Aphis</taxon>
        <taxon>Aphis</taxon>
    </lineage>
</organism>
<dbReference type="AlphaFoldDB" id="A0A6G0YIV7"/>
<dbReference type="EMBL" id="VUJU01003765">
    <property type="protein sequence ID" value="KAF0756758.1"/>
    <property type="molecule type" value="Genomic_DNA"/>
</dbReference>
<protein>
    <submittedName>
        <fullName evidence="1">Retrotransposable element Tf2 protein type 3</fullName>
    </submittedName>
</protein>
<keyword evidence="2" id="KW-1185">Reference proteome</keyword>